<gene>
    <name evidence="7" type="ORF">BDV23DRAFT_191748</name>
</gene>
<evidence type="ECO:0000256" key="3">
    <source>
        <dbReference type="ARBA" id="ARBA00022729"/>
    </source>
</evidence>
<accession>A0A5N7BR46</accession>
<dbReference type="Gene3D" id="2.180.10.10">
    <property type="entry name" value="RHS repeat-associated core"/>
    <property type="match status" value="1"/>
</dbReference>
<feature type="region of interest" description="Disordered" evidence="5">
    <location>
        <begin position="1"/>
        <end position="38"/>
    </location>
</feature>
<dbReference type="NCBIfam" id="TIGR03696">
    <property type="entry name" value="Rhs_assc_core"/>
    <property type="match status" value="1"/>
</dbReference>
<feature type="compositionally biased region" description="Low complexity" evidence="5">
    <location>
        <begin position="2133"/>
        <end position="2153"/>
    </location>
</feature>
<feature type="compositionally biased region" description="Polar residues" evidence="5">
    <location>
        <begin position="2200"/>
        <end position="2209"/>
    </location>
</feature>
<proteinExistence type="predicted"/>
<evidence type="ECO:0000256" key="5">
    <source>
        <dbReference type="SAM" id="MobiDB-lite"/>
    </source>
</evidence>
<name>A0A5N7BR46_PETAA</name>
<sequence length="2209" mass="246637">MPGLETFSPFRSEQPTTDSSSRAKVDNKGQAHPTQLLADGDGCRATREKFNVNVQTGGVSLSVPIVTSPGRSGFGPCLNLVYNSGSSATNGIFGLGWLLEGVESITRATSKSIPLYNDDADAFLHSQLGELVPVLENDRWDETTRGIYRVRQYQPRAESDPTRIERWVEIAEPSRVHWRTISSENVAVVYGRTAESRISQGTDQLPRPECCLSWLASETYDSYGNHMLYEYKAEDGAGVQPAQDIAEANRSDPVRCRQRYLKAVKYGNTVPNRDLNDWSVLPQPPTDQHWMFQVVLDYGEHDKEAPTPGDRGQWAIRPDPFSVCAGGFELRTYRLCQRILMFHNFEELGPLDCLISSTAFQYEAEEKSLASFLKSCMVSGYSHFDQGAYASQSLPPTEFQYTQFRDPGNLQAEDVDLKLSGLPSRRAQWVDLNGDGAPGVLVDIPDGGWYYHPNESDDTQAHIGGPNLFPSIPNGGNSKDWSFEDLDGDGLLDLVSISPDGALLGFSKHSQTGGWEKFVPFTSCPTVGPFQTRWEVSRIDLTGDGHADLLRMAPGEDGELAWHRSLGSGGYGEEQRTKGAPKFPADETGSMFLCDMNGDGLTDIAWVRNGHVCFWPNLGHVLLDGFNFSPRRIRMADLTGSGGTDIIYLRPQGGAWVYYNRWGNSWSGGYCLSPLPPLDGLCSVDVLDVGGRGTPCLCWADLRGNTTNVASTTVRFVDLMGGHRPGLLRKTTNGIGGESTIDYRSSTRFCRDDKRMGKAWATRLPFSIDCVKSMSFTDHVAQTSYTKSYTYHNGYYDSTERRFCGFQTVEECETEDFAVGVSDTQFKRSPIITKSWFYIGLERLDIGMALPDSFEAINSQKPVSSAKMPCSLTAAERREAYIALTGKPRGKNVVIYQRAQSNRHGVFRRDRSEPRVQQMLTLETDQYSNTTKRLMINYGRLTSPLRLPEDQQKQTETSLVYSETNYTNAIDSLDMEPDYFQIPVVFETVQYRVYPGSCLTEAIIDGRYDFEKLAANDCELLKQDRICNIPSDGYKALITKNRTLYSGTDLNGPLPKGELQQFSVQWQSYQLFATTKLLAVVLEVPSRGELIQGGYVELEPGDWWAPSTRNLFGDDTVNNRLPAARSQFYIPNGEMLDHFSLLKTENVDAMGNRTLFSNDYARLQPTLITDANGNRTQTALDSLGRRAGVAVMGKEGEPVGDSLDKFSADLTEDQRERFFNNPLGTAEELLKDAGQRAIYCLGWFQQEKVCPAFQAELVRDTHYKDGRGQISISITYLSGKGEAIQQVCLSEADKTEKWQFSSGVTSMKGLCVKEFLPFFKSSHKFYPQTHMSNRPATIFLLDPLDRTVGVLNADHTWSKTQFMPWAQVYYDAGDTVLIEDPATDEDIGSYMRGLDKGSYYPTWYYQRMARDTTEEEKKAARKSKCYNNTPKSEYDERGNISALMDALARDVTKTGYDLLGRPLHSVNMDSGDRWLLSDCNGLPLLSWSSGGPRKRTIYDTLRRVEAIKVQISEADEYDAVVVKNEYGESYKPDPEARNLRGQLYRCWDQSGSQTNVCFDFKGNCMQSSIRYAEEYDELLDWSTDDVKLAPSAYTTTSTFDAVGHTLHTTTAGGQGIDNIFDVAGRLKRVTSTTSEDNHTSTSNAHNIEYSEGNEATLIEYGNGSRTLHTYDSLTRRLVGTSITRKDDKTALQNLSYIHDCLGKIVQKTDRAQQTIYFNNQVVKPNQEFNYDALGQLCSATGREQVDVPGHRMIPYGPALGQPNPVPGDGSQLIEYYETYKYDQAGNILETKHQPVDDPTYSPWTRTYAYDTANNRLISTKVGSTIDNYKYEGDAGLNGCITRMAGYSLVWDYNNQLRSFSTQRVKESGIPERTWYIYNSRGKRVRKVTVRDTGTKLKETLYLPCCDISVTYSGDGVSISRKTTSTEVGNLNASGSSMAVVETKADDNSGSVQNLVRYQMSDNLELDDTGKVISYEEYSPYGSSTYQSRAVEAPRKYRFARYQRDNESGLNLCGERYYASWLGRWTSADPLGIVDGLNLYTYVSNNPISFHDPLGTWAISSEATWMHTARDNIHPQAEATAGGQKKQQGKAQPNTGAKQRDKLQTIEKKAPQLSAGEENEEEPVIIDSPFGSRKSNSGKPSGKQQGGKLPKGNNTKLEERIYGQSANYTKEQVFASLEAADKIMNSNGSPVQFNGGKRKYSNAQSSKPVS</sequence>
<feature type="region of interest" description="Disordered" evidence="5">
    <location>
        <begin position="2076"/>
        <end position="2162"/>
    </location>
</feature>
<dbReference type="Pfam" id="PF03534">
    <property type="entry name" value="SpvB"/>
    <property type="match status" value="1"/>
</dbReference>
<dbReference type="InterPro" id="IPR003284">
    <property type="entry name" value="Sal_SpvB"/>
</dbReference>
<dbReference type="GO" id="GO:0005737">
    <property type="term" value="C:cytoplasm"/>
    <property type="evidence" value="ECO:0007669"/>
    <property type="project" value="InterPro"/>
</dbReference>
<dbReference type="InterPro" id="IPR022385">
    <property type="entry name" value="Rhs_assc_core"/>
</dbReference>
<feature type="domain" description="Insecticide toxin TcdB middle/N-terminal" evidence="6">
    <location>
        <begin position="682"/>
        <end position="815"/>
    </location>
</feature>
<dbReference type="InterPro" id="IPR022045">
    <property type="entry name" value="TcdB_toxin_mid/N"/>
</dbReference>
<comment type="subcellular location">
    <subcellularLocation>
        <location evidence="1">Secreted</location>
    </subcellularLocation>
</comment>
<feature type="compositionally biased region" description="Low complexity" evidence="5">
    <location>
        <begin position="2076"/>
        <end position="2091"/>
    </location>
</feature>
<dbReference type="PANTHER" id="PTHR32305">
    <property type="match status" value="1"/>
</dbReference>
<evidence type="ECO:0000259" key="6">
    <source>
        <dbReference type="Pfam" id="PF12256"/>
    </source>
</evidence>
<keyword evidence="4" id="KW-0843">Virulence</keyword>
<organism evidence="7">
    <name type="scientific">Petromyces alliaceus</name>
    <name type="common">Aspergillus alliaceus</name>
    <dbReference type="NCBI Taxonomy" id="209559"/>
    <lineage>
        <taxon>Eukaryota</taxon>
        <taxon>Fungi</taxon>
        <taxon>Dikarya</taxon>
        <taxon>Ascomycota</taxon>
        <taxon>Pezizomycotina</taxon>
        <taxon>Eurotiomycetes</taxon>
        <taxon>Eurotiomycetidae</taxon>
        <taxon>Eurotiales</taxon>
        <taxon>Aspergillaceae</taxon>
        <taxon>Aspergillus</taxon>
        <taxon>Aspergillus subgen. Circumdati</taxon>
    </lineage>
</organism>
<keyword evidence="2" id="KW-0964">Secreted</keyword>
<evidence type="ECO:0000256" key="1">
    <source>
        <dbReference type="ARBA" id="ARBA00004613"/>
    </source>
</evidence>
<dbReference type="EMBL" id="ML735382">
    <property type="protein sequence ID" value="KAE8384306.1"/>
    <property type="molecule type" value="Genomic_DNA"/>
</dbReference>
<dbReference type="SUPFAM" id="SSF69318">
    <property type="entry name" value="Integrin alpha N-terminal domain"/>
    <property type="match status" value="1"/>
</dbReference>
<evidence type="ECO:0000313" key="7">
    <source>
        <dbReference type="EMBL" id="KAE8384306.1"/>
    </source>
</evidence>
<feature type="compositionally biased region" description="Basic and acidic residues" evidence="5">
    <location>
        <begin position="2097"/>
        <end position="2109"/>
    </location>
</feature>
<dbReference type="PRINTS" id="PR01341">
    <property type="entry name" value="SALSPVBPROT"/>
</dbReference>
<dbReference type="InterPro" id="IPR028994">
    <property type="entry name" value="Integrin_alpha_N"/>
</dbReference>
<dbReference type="PANTHER" id="PTHR32305:SF15">
    <property type="entry name" value="PROTEIN RHSA-RELATED"/>
    <property type="match status" value="1"/>
</dbReference>
<dbReference type="InterPro" id="IPR050708">
    <property type="entry name" value="T6SS_VgrG/RHS"/>
</dbReference>
<dbReference type="InterPro" id="IPR013517">
    <property type="entry name" value="FG-GAP"/>
</dbReference>
<keyword evidence="3" id="KW-0732">Signal</keyword>
<dbReference type="Pfam" id="PF13517">
    <property type="entry name" value="FG-GAP_3"/>
    <property type="match status" value="1"/>
</dbReference>
<reference evidence="7" key="1">
    <citation type="submission" date="2019-04" db="EMBL/GenBank/DDBJ databases">
        <title>Friends and foes A comparative genomics studyof 23 Aspergillus species from section Flavi.</title>
        <authorList>
            <consortium name="DOE Joint Genome Institute"/>
            <person name="Kjaerbolling I."/>
            <person name="Vesth T."/>
            <person name="Frisvad J.C."/>
            <person name="Nybo J.L."/>
            <person name="Theobald S."/>
            <person name="Kildgaard S."/>
            <person name="Isbrandt T."/>
            <person name="Kuo A."/>
            <person name="Sato A."/>
            <person name="Lyhne E.K."/>
            <person name="Kogle M.E."/>
            <person name="Wiebenga A."/>
            <person name="Kun R.S."/>
            <person name="Lubbers R.J."/>
            <person name="Makela M.R."/>
            <person name="Barry K."/>
            <person name="Chovatia M."/>
            <person name="Clum A."/>
            <person name="Daum C."/>
            <person name="Haridas S."/>
            <person name="He G."/>
            <person name="LaButti K."/>
            <person name="Lipzen A."/>
            <person name="Mondo S."/>
            <person name="Riley R."/>
            <person name="Salamov A."/>
            <person name="Simmons B.A."/>
            <person name="Magnuson J.K."/>
            <person name="Henrissat B."/>
            <person name="Mortensen U.H."/>
            <person name="Larsen T.O."/>
            <person name="Devries R.P."/>
            <person name="Grigoriev I.V."/>
            <person name="Machida M."/>
            <person name="Baker S.E."/>
            <person name="Andersen M.R."/>
        </authorList>
    </citation>
    <scope>NUCLEOTIDE SEQUENCE [LARGE SCALE GENOMIC DNA]</scope>
    <source>
        <strain evidence="7">IBT 14317</strain>
    </source>
</reference>
<evidence type="ECO:0000256" key="2">
    <source>
        <dbReference type="ARBA" id="ARBA00022525"/>
    </source>
</evidence>
<feature type="compositionally biased region" description="Polar residues" evidence="5">
    <location>
        <begin position="9"/>
        <end position="20"/>
    </location>
</feature>
<evidence type="ECO:0000256" key="4">
    <source>
        <dbReference type="ARBA" id="ARBA00023026"/>
    </source>
</evidence>
<protein>
    <submittedName>
        <fullName evidence="7">SpvB-domain-containing protein</fullName>
    </submittedName>
</protein>
<dbReference type="Pfam" id="PF12256">
    <property type="entry name" value="TcdB_toxin_midN"/>
    <property type="match status" value="1"/>
</dbReference>
<dbReference type="GO" id="GO:0005576">
    <property type="term" value="C:extracellular region"/>
    <property type="evidence" value="ECO:0007669"/>
    <property type="project" value="UniProtKB-SubCell"/>
</dbReference>
<dbReference type="OrthoDB" id="5426877at2759"/>
<feature type="region of interest" description="Disordered" evidence="5">
    <location>
        <begin position="2184"/>
        <end position="2209"/>
    </location>
</feature>
<dbReference type="Proteomes" id="UP000326877">
    <property type="component" value="Unassembled WGS sequence"/>
</dbReference>